<gene>
    <name evidence="3" type="ORF">ATO8_01180</name>
</gene>
<organism evidence="3 4">
    <name type="scientific">Roseivivax marinus</name>
    <dbReference type="NCBI Taxonomy" id="1379903"/>
    <lineage>
        <taxon>Bacteria</taxon>
        <taxon>Pseudomonadati</taxon>
        <taxon>Pseudomonadota</taxon>
        <taxon>Alphaproteobacteria</taxon>
        <taxon>Rhodobacterales</taxon>
        <taxon>Roseobacteraceae</taxon>
        <taxon>Roseivivax</taxon>
    </lineage>
</organism>
<evidence type="ECO:0000259" key="2">
    <source>
        <dbReference type="PROSITE" id="PS50943"/>
    </source>
</evidence>
<dbReference type="InterPro" id="IPR050807">
    <property type="entry name" value="TransReg_Diox_bact_type"/>
</dbReference>
<dbReference type="GO" id="GO:0005829">
    <property type="term" value="C:cytosol"/>
    <property type="evidence" value="ECO:0007669"/>
    <property type="project" value="TreeGrafter"/>
</dbReference>
<evidence type="ECO:0000256" key="1">
    <source>
        <dbReference type="ARBA" id="ARBA00023125"/>
    </source>
</evidence>
<dbReference type="InterPro" id="IPR001387">
    <property type="entry name" value="Cro/C1-type_HTH"/>
</dbReference>
<dbReference type="SUPFAM" id="SSF47413">
    <property type="entry name" value="lambda repressor-like DNA-binding domains"/>
    <property type="match status" value="1"/>
</dbReference>
<dbReference type="EMBL" id="AQQW01000001">
    <property type="protein sequence ID" value="ETW14479.1"/>
    <property type="molecule type" value="Genomic_DNA"/>
</dbReference>
<keyword evidence="4" id="KW-1185">Reference proteome</keyword>
<comment type="caution">
    <text evidence="3">The sequence shown here is derived from an EMBL/GenBank/DDBJ whole genome shotgun (WGS) entry which is preliminary data.</text>
</comment>
<dbReference type="PANTHER" id="PTHR46797">
    <property type="entry name" value="HTH-TYPE TRANSCRIPTIONAL REGULATOR"/>
    <property type="match status" value="1"/>
</dbReference>
<dbReference type="GO" id="GO:0003677">
    <property type="term" value="F:DNA binding"/>
    <property type="evidence" value="ECO:0007669"/>
    <property type="project" value="UniProtKB-KW"/>
</dbReference>
<accession>W4HP65</accession>
<dbReference type="InterPro" id="IPR010982">
    <property type="entry name" value="Lambda_DNA-bd_dom_sf"/>
</dbReference>
<feature type="domain" description="HTH cro/C1-type" evidence="2">
    <location>
        <begin position="12"/>
        <end position="66"/>
    </location>
</feature>
<keyword evidence="1 3" id="KW-0238">DNA-binding</keyword>
<evidence type="ECO:0000313" key="3">
    <source>
        <dbReference type="EMBL" id="ETW14479.1"/>
    </source>
</evidence>
<proteinExistence type="predicted"/>
<dbReference type="CDD" id="cd00093">
    <property type="entry name" value="HTH_XRE"/>
    <property type="match status" value="1"/>
</dbReference>
<reference evidence="3 4" key="1">
    <citation type="journal article" date="2014" name="Antonie Van Leeuwenhoek">
        <title>Roseivivax atlanticus sp. nov., isolated from surface seawater of the Atlantic Ocean.</title>
        <authorList>
            <person name="Li G."/>
            <person name="Lai Q."/>
            <person name="Liu X."/>
            <person name="Sun F."/>
            <person name="Shao Z."/>
        </authorList>
    </citation>
    <scope>NUCLEOTIDE SEQUENCE [LARGE SCALE GENOMIC DNA]</scope>
    <source>
        <strain evidence="3 4">22II-s10s</strain>
    </source>
</reference>
<dbReference type="GO" id="GO:0003700">
    <property type="term" value="F:DNA-binding transcription factor activity"/>
    <property type="evidence" value="ECO:0007669"/>
    <property type="project" value="TreeGrafter"/>
</dbReference>
<name>W4HP65_9RHOB</name>
<dbReference type="PANTHER" id="PTHR46797:SF1">
    <property type="entry name" value="METHYLPHOSPHONATE SYNTHASE"/>
    <property type="match status" value="1"/>
</dbReference>
<dbReference type="SMART" id="SM00530">
    <property type="entry name" value="HTH_XRE"/>
    <property type="match status" value="1"/>
</dbReference>
<evidence type="ECO:0000313" key="4">
    <source>
        <dbReference type="Proteomes" id="UP000019063"/>
    </source>
</evidence>
<dbReference type="AlphaFoldDB" id="W4HP65"/>
<dbReference type="PROSITE" id="PS50943">
    <property type="entry name" value="HTH_CROC1"/>
    <property type="match status" value="1"/>
</dbReference>
<dbReference type="Proteomes" id="UP000019063">
    <property type="component" value="Unassembled WGS sequence"/>
</dbReference>
<dbReference type="STRING" id="1379903.ATO8_01180"/>
<dbReference type="eggNOG" id="COG1396">
    <property type="taxonomic scope" value="Bacteria"/>
</dbReference>
<dbReference type="Pfam" id="PF01381">
    <property type="entry name" value="HTH_3"/>
    <property type="match status" value="1"/>
</dbReference>
<dbReference type="RefSeq" id="WP_240093873.1">
    <property type="nucleotide sequence ID" value="NZ_CP090152.1"/>
</dbReference>
<dbReference type="Gene3D" id="1.10.260.40">
    <property type="entry name" value="lambda repressor-like DNA-binding domains"/>
    <property type="match status" value="1"/>
</dbReference>
<protein>
    <submittedName>
        <fullName evidence="3">DNA-binding protein</fullName>
    </submittedName>
</protein>
<sequence>MNLVDKHIGARVRAQRQARGLTQRDLGERLGVRFQQVQKYESGQNRISAAQMWRIASVLEVPVSLFFEDLELGEDDPRASAGGENAPLSPSQTRELAQIFTTLDGSQREAVMAFLRSLAQAGEGVRP</sequence>